<organism evidence="2 5">
    <name type="scientific">Paracoccus versutus</name>
    <name type="common">Thiobacillus versutus</name>
    <dbReference type="NCBI Taxonomy" id="34007"/>
    <lineage>
        <taxon>Bacteria</taxon>
        <taxon>Pseudomonadati</taxon>
        <taxon>Pseudomonadota</taxon>
        <taxon>Alphaproteobacteria</taxon>
        <taxon>Rhodobacterales</taxon>
        <taxon>Paracoccaceae</taxon>
        <taxon>Paracoccus</taxon>
    </lineage>
</organism>
<dbReference type="PROSITE" id="PS51197">
    <property type="entry name" value="HTH_RRF2_2"/>
    <property type="match status" value="1"/>
</dbReference>
<gene>
    <name evidence="3" type="ORF">ATH84_11032</name>
    <name evidence="2" type="ORF">BDD41_2216</name>
</gene>
<proteinExistence type="predicted"/>
<sequence length="145" mass="15836">MRLATFTDYGLRVLMRLAGAPEKPISTGQIAREFAISQHHLAKVVSDLGLGGFVRSERGRSGGLRLMRPAHEITLGQVVRHLERKFAIVECFRADGGACVLRPRCRLRPQLSAAREAFMAELDRTTLEDCAWPGAGPGGRVVAAE</sequence>
<dbReference type="AlphaFoldDB" id="A0A099EUD3"/>
<dbReference type="Pfam" id="PF02082">
    <property type="entry name" value="Rrf2"/>
    <property type="match status" value="1"/>
</dbReference>
<dbReference type="InterPro" id="IPR000944">
    <property type="entry name" value="Tscrpt_reg_Rrf2"/>
</dbReference>
<dbReference type="EMBL" id="QUMX01000103">
    <property type="protein sequence ID" value="REG26201.1"/>
    <property type="molecule type" value="Genomic_DNA"/>
</dbReference>
<dbReference type="OrthoDB" id="9795923at2"/>
<dbReference type="Proteomes" id="UP000256941">
    <property type="component" value="Unassembled WGS sequence"/>
</dbReference>
<accession>A0A099EUD3</accession>
<evidence type="ECO:0000313" key="4">
    <source>
        <dbReference type="Proteomes" id="UP000256794"/>
    </source>
</evidence>
<comment type="caution">
    <text evidence="2">The sequence shown here is derived from an EMBL/GenBank/DDBJ whole genome shotgun (WGS) entry which is preliminary data.</text>
</comment>
<evidence type="ECO:0000256" key="1">
    <source>
        <dbReference type="ARBA" id="ARBA00023125"/>
    </source>
</evidence>
<evidence type="ECO:0000313" key="3">
    <source>
        <dbReference type="EMBL" id="REG26201.1"/>
    </source>
</evidence>
<dbReference type="GO" id="GO:0003677">
    <property type="term" value="F:DNA binding"/>
    <property type="evidence" value="ECO:0007669"/>
    <property type="project" value="UniProtKB-KW"/>
</dbReference>
<dbReference type="GO" id="GO:0003700">
    <property type="term" value="F:DNA-binding transcription factor activity"/>
    <property type="evidence" value="ECO:0007669"/>
    <property type="project" value="TreeGrafter"/>
</dbReference>
<evidence type="ECO:0000313" key="5">
    <source>
        <dbReference type="Proteomes" id="UP000256941"/>
    </source>
</evidence>
<evidence type="ECO:0000313" key="2">
    <source>
        <dbReference type="EMBL" id="REF69507.1"/>
    </source>
</evidence>
<name>A0A099EUD3_PARVE</name>
<accession>A0A3D9XG73</accession>
<dbReference type="GO" id="GO:0005829">
    <property type="term" value="C:cytosol"/>
    <property type="evidence" value="ECO:0007669"/>
    <property type="project" value="TreeGrafter"/>
</dbReference>
<dbReference type="InterPro" id="IPR036388">
    <property type="entry name" value="WH-like_DNA-bd_sf"/>
</dbReference>
<keyword evidence="1" id="KW-0238">DNA-binding</keyword>
<dbReference type="PANTHER" id="PTHR33221">
    <property type="entry name" value="WINGED HELIX-TURN-HELIX TRANSCRIPTIONAL REGULATOR, RRF2 FAMILY"/>
    <property type="match status" value="1"/>
</dbReference>
<protein>
    <submittedName>
        <fullName evidence="2">BadM/Rrf2 family transcriptional regulator</fullName>
    </submittedName>
</protein>
<dbReference type="InterPro" id="IPR036390">
    <property type="entry name" value="WH_DNA-bd_sf"/>
</dbReference>
<dbReference type="PANTHER" id="PTHR33221:SF4">
    <property type="entry name" value="HTH-TYPE TRANSCRIPTIONAL REPRESSOR NSRR"/>
    <property type="match status" value="1"/>
</dbReference>
<dbReference type="EMBL" id="QTUJ01000002">
    <property type="protein sequence ID" value="REF69507.1"/>
    <property type="molecule type" value="Genomic_DNA"/>
</dbReference>
<dbReference type="eggNOG" id="COG1959">
    <property type="taxonomic scope" value="Bacteria"/>
</dbReference>
<keyword evidence="4" id="KW-1185">Reference proteome</keyword>
<dbReference type="Gene3D" id="1.10.10.10">
    <property type="entry name" value="Winged helix-like DNA-binding domain superfamily/Winged helix DNA-binding domain"/>
    <property type="match status" value="1"/>
</dbReference>
<dbReference type="SUPFAM" id="SSF46785">
    <property type="entry name" value="Winged helix' DNA-binding domain"/>
    <property type="match status" value="1"/>
</dbReference>
<reference evidence="4 5" key="1">
    <citation type="submission" date="2018-08" db="EMBL/GenBank/DDBJ databases">
        <title>Genomic Encyclopedia of Archaeal and Bacterial Type Strains, Phase II (KMG-II): from individual species to whole genera.</title>
        <authorList>
            <person name="Goeker M."/>
        </authorList>
    </citation>
    <scope>NUCLEOTIDE SEQUENCE [LARGE SCALE GENOMIC DNA]</scope>
    <source>
        <strain evidence="2 5">DSM 17099</strain>
        <strain evidence="3 4">DSM 582</strain>
    </source>
</reference>
<dbReference type="Proteomes" id="UP000256794">
    <property type="component" value="Unassembled WGS sequence"/>
</dbReference>
<dbReference type="NCBIfam" id="TIGR00738">
    <property type="entry name" value="rrf2_super"/>
    <property type="match status" value="1"/>
</dbReference>
<dbReference type="RefSeq" id="WP_036761398.1">
    <property type="nucleotide sequence ID" value="NZ_CP035286.1"/>
</dbReference>